<dbReference type="STRING" id="571932.SAMN05421743_12624"/>
<feature type="domain" description="NlpC/P60" evidence="5">
    <location>
        <begin position="182"/>
        <end position="313"/>
    </location>
</feature>
<dbReference type="InterPro" id="IPR038765">
    <property type="entry name" value="Papain-like_cys_pep_sf"/>
</dbReference>
<evidence type="ECO:0000256" key="4">
    <source>
        <dbReference type="ARBA" id="ARBA00022807"/>
    </source>
</evidence>
<dbReference type="EMBL" id="FNQR01000026">
    <property type="protein sequence ID" value="SEB19590.1"/>
    <property type="molecule type" value="Genomic_DNA"/>
</dbReference>
<dbReference type="AlphaFoldDB" id="A0A1H4HDQ9"/>
<dbReference type="InterPro" id="IPR057812">
    <property type="entry name" value="SH3_YKFC_2nd"/>
</dbReference>
<evidence type="ECO:0000313" key="6">
    <source>
        <dbReference type="EMBL" id="SEB19590.1"/>
    </source>
</evidence>
<evidence type="ECO:0000259" key="5">
    <source>
        <dbReference type="PROSITE" id="PS51935"/>
    </source>
</evidence>
<dbReference type="Pfam" id="PF00877">
    <property type="entry name" value="NLPC_P60"/>
    <property type="match status" value="1"/>
</dbReference>
<keyword evidence="3" id="KW-0378">Hydrolase</keyword>
<name>A0A1H4HDQ9_9BACI</name>
<dbReference type="Pfam" id="PF23795">
    <property type="entry name" value="SH3_YKFC_2nd"/>
    <property type="match status" value="1"/>
</dbReference>
<dbReference type="PANTHER" id="PTHR47053">
    <property type="entry name" value="MUREIN DD-ENDOPEPTIDASE MEPH-RELATED"/>
    <property type="match status" value="1"/>
</dbReference>
<dbReference type="SUPFAM" id="SSF54001">
    <property type="entry name" value="Cysteine proteinases"/>
    <property type="match status" value="1"/>
</dbReference>
<dbReference type="PANTHER" id="PTHR47053:SF3">
    <property type="entry name" value="GAMMA-D-GLUTAMYL-L-LYSINE DIPEPTIDYL-PEPTIDASE"/>
    <property type="match status" value="1"/>
</dbReference>
<organism evidence="6 7">
    <name type="scientific">Thalassobacillus cyri</name>
    <dbReference type="NCBI Taxonomy" id="571932"/>
    <lineage>
        <taxon>Bacteria</taxon>
        <taxon>Bacillati</taxon>
        <taxon>Bacillota</taxon>
        <taxon>Bacilli</taxon>
        <taxon>Bacillales</taxon>
        <taxon>Bacillaceae</taxon>
        <taxon>Thalassobacillus</taxon>
    </lineage>
</organism>
<keyword evidence="7" id="KW-1185">Reference proteome</keyword>
<keyword evidence="4" id="KW-0788">Thiol protease</keyword>
<keyword evidence="2" id="KW-0645">Protease</keyword>
<proteinExistence type="inferred from homology"/>
<accession>A0A1H4HDQ9</accession>
<dbReference type="Gene3D" id="2.30.30.40">
    <property type="entry name" value="SH3 Domains"/>
    <property type="match status" value="2"/>
</dbReference>
<dbReference type="Gene3D" id="3.90.1720.10">
    <property type="entry name" value="endopeptidase domain like (from Nostoc punctiforme)"/>
    <property type="match status" value="1"/>
</dbReference>
<dbReference type="GO" id="GO:0008234">
    <property type="term" value="F:cysteine-type peptidase activity"/>
    <property type="evidence" value="ECO:0007669"/>
    <property type="project" value="UniProtKB-KW"/>
</dbReference>
<dbReference type="RefSeq" id="WP_093046794.1">
    <property type="nucleotide sequence ID" value="NZ_FNQR01000026.1"/>
</dbReference>
<evidence type="ECO:0000256" key="3">
    <source>
        <dbReference type="ARBA" id="ARBA00022801"/>
    </source>
</evidence>
<comment type="similarity">
    <text evidence="1">Belongs to the peptidase C40 family.</text>
</comment>
<protein>
    <submittedName>
        <fullName evidence="6">NlpC/P60 family protein</fullName>
    </submittedName>
</protein>
<dbReference type="OrthoDB" id="9813368at2"/>
<dbReference type="GO" id="GO:0006508">
    <property type="term" value="P:proteolysis"/>
    <property type="evidence" value="ECO:0007669"/>
    <property type="project" value="UniProtKB-KW"/>
</dbReference>
<gene>
    <name evidence="6" type="ORF">SAMN05421743_12624</name>
</gene>
<evidence type="ECO:0000256" key="1">
    <source>
        <dbReference type="ARBA" id="ARBA00007074"/>
    </source>
</evidence>
<sequence>MLEETHENYIVSVTAATVWTAPTSPRELDEPGLSNPVNLNEWLKRLTREKRLELCDENLVQSQLLYGEEVMVTDKNNGWAHVIIPTQPSKKDERGYPGWVPLAQLQPITTQLWETDKTAVVSSKKTVLKEESGNEILELSYMTMLPVQEVLETSVRVSSPHGSAYIPREDSTIFAESLGMKKENGVNIVRLGEAFIGLPYFWGGMSAYGYDCSGFAYNMHKAAGYQIPRDASDQAKAGEEISFDHLMPGDLLFFAYEEGQGNIHHVGIYYGDGKMLHSPSTGKGIEVRTLGGTIYEKELCAARRYWQETEEPA</sequence>
<dbReference type="InterPro" id="IPR000064">
    <property type="entry name" value="NLP_P60_dom"/>
</dbReference>
<dbReference type="InterPro" id="IPR051202">
    <property type="entry name" value="Peptidase_C40"/>
</dbReference>
<dbReference type="InterPro" id="IPR041382">
    <property type="entry name" value="SH3_16"/>
</dbReference>
<evidence type="ECO:0000313" key="7">
    <source>
        <dbReference type="Proteomes" id="UP000198584"/>
    </source>
</evidence>
<dbReference type="PROSITE" id="PS51935">
    <property type="entry name" value="NLPC_P60"/>
    <property type="match status" value="1"/>
</dbReference>
<dbReference type="Proteomes" id="UP000198584">
    <property type="component" value="Unassembled WGS sequence"/>
</dbReference>
<reference evidence="6 7" key="1">
    <citation type="submission" date="2016-10" db="EMBL/GenBank/DDBJ databases">
        <authorList>
            <person name="de Groot N.N."/>
        </authorList>
    </citation>
    <scope>NUCLEOTIDE SEQUENCE [LARGE SCALE GENOMIC DNA]</scope>
    <source>
        <strain evidence="6 7">CCM7597</strain>
    </source>
</reference>
<dbReference type="Pfam" id="PF18348">
    <property type="entry name" value="SH3_16"/>
    <property type="match status" value="1"/>
</dbReference>
<evidence type="ECO:0000256" key="2">
    <source>
        <dbReference type="ARBA" id="ARBA00022670"/>
    </source>
</evidence>